<dbReference type="Gene3D" id="3.40.50.2000">
    <property type="entry name" value="Glycogen Phosphorylase B"/>
    <property type="match status" value="2"/>
</dbReference>
<dbReference type="Pfam" id="PF00534">
    <property type="entry name" value="Glycos_transf_1"/>
    <property type="match status" value="1"/>
</dbReference>
<dbReference type="CDD" id="cd03801">
    <property type="entry name" value="GT4_PimA-like"/>
    <property type="match status" value="1"/>
</dbReference>
<evidence type="ECO:0000259" key="3">
    <source>
        <dbReference type="Pfam" id="PF00534"/>
    </source>
</evidence>
<feature type="domain" description="Glycosyl transferase family 1" evidence="3">
    <location>
        <begin position="328"/>
        <end position="486"/>
    </location>
</feature>
<feature type="domain" description="Glycosyltransferase subfamily 4-like N-terminal" evidence="4">
    <location>
        <begin position="159"/>
        <end position="306"/>
    </location>
</feature>
<accession>A0ABN2K829</accession>
<evidence type="ECO:0000313" key="5">
    <source>
        <dbReference type="EMBL" id="GAA1750097.1"/>
    </source>
</evidence>
<evidence type="ECO:0008006" key="7">
    <source>
        <dbReference type="Google" id="ProtNLM"/>
    </source>
</evidence>
<organism evidence="5 6">
    <name type="scientific">Luedemannella helvata</name>
    <dbReference type="NCBI Taxonomy" id="349315"/>
    <lineage>
        <taxon>Bacteria</taxon>
        <taxon>Bacillati</taxon>
        <taxon>Actinomycetota</taxon>
        <taxon>Actinomycetes</taxon>
        <taxon>Micromonosporales</taxon>
        <taxon>Micromonosporaceae</taxon>
        <taxon>Luedemannella</taxon>
    </lineage>
</organism>
<dbReference type="InterPro" id="IPR001296">
    <property type="entry name" value="Glyco_trans_1"/>
</dbReference>
<protein>
    <recommendedName>
        <fullName evidence="7">Glycosyltransferase</fullName>
    </recommendedName>
</protein>
<proteinExistence type="predicted"/>
<dbReference type="Proteomes" id="UP001500655">
    <property type="component" value="Unassembled WGS sequence"/>
</dbReference>
<dbReference type="Pfam" id="PF13439">
    <property type="entry name" value="Glyco_transf_4"/>
    <property type="match status" value="1"/>
</dbReference>
<keyword evidence="2" id="KW-0808">Transferase</keyword>
<evidence type="ECO:0000256" key="1">
    <source>
        <dbReference type="ARBA" id="ARBA00022676"/>
    </source>
</evidence>
<keyword evidence="6" id="KW-1185">Reference proteome</keyword>
<comment type="caution">
    <text evidence="5">The sequence shown here is derived from an EMBL/GenBank/DDBJ whole genome shotgun (WGS) entry which is preliminary data.</text>
</comment>
<dbReference type="SUPFAM" id="SSF53756">
    <property type="entry name" value="UDP-Glycosyltransferase/glycogen phosphorylase"/>
    <property type="match status" value="1"/>
</dbReference>
<keyword evidence="1" id="KW-0328">Glycosyltransferase</keyword>
<dbReference type="EMBL" id="BAAALS010000008">
    <property type="protein sequence ID" value="GAA1750097.1"/>
    <property type="molecule type" value="Genomic_DNA"/>
</dbReference>
<dbReference type="PANTHER" id="PTHR12526">
    <property type="entry name" value="GLYCOSYLTRANSFERASE"/>
    <property type="match status" value="1"/>
</dbReference>
<sequence>MALEATERPVARGRIAMIVDTPVRGDSRVQKAAYSAAEAGWEVTLLGRSPDRDRHEFDLGGARVELLPVANTLARRRRAYRRSPLRQPLAYPPTGIANLRQQQMLAWRADHRQRCAQLTVALTEGPVRWARSRRWALDVELLLIRAVHRWVSIRSRQTRRLAQRHIAADTLADRVGARFWPAVRGTRSWRRIEPQLWEYELAFGERLDRLRPDIIHANDFRMLGVGARAALRARAGGRTVKLVWDAHEYLPGMRPWQNRPHWLAANCAHEREYAPYADAVVTVSEEIAALLQRRHGLASRPTVVRNAPELRSLAPAGEPPGDVRAACGLDAGTPLLVYSGVAAEQRGLDLMVDALPDLPGVHVALVVTLPEHPLLRRLRQRAERAGAGDRLHVLPIVAHWDVVRFLATADIGVSPIQRWPNYDMALSTKFYEYSQARLPIVSSDVRTAAQTIRATGQGEVFAAGDREAYVRAVRAVLADPARYRAAYERPGLLDDWTWQAQARVLDQVYTRLLPATTTVGAPRARSVTASVN</sequence>
<dbReference type="InterPro" id="IPR028098">
    <property type="entry name" value="Glyco_trans_4-like_N"/>
</dbReference>
<reference evidence="6" key="1">
    <citation type="journal article" date="2019" name="Int. J. Syst. Evol. Microbiol.">
        <title>The Global Catalogue of Microorganisms (GCM) 10K type strain sequencing project: providing services to taxonomists for standard genome sequencing and annotation.</title>
        <authorList>
            <consortium name="The Broad Institute Genomics Platform"/>
            <consortium name="The Broad Institute Genome Sequencing Center for Infectious Disease"/>
            <person name="Wu L."/>
            <person name="Ma J."/>
        </authorList>
    </citation>
    <scope>NUCLEOTIDE SEQUENCE [LARGE SCALE GENOMIC DNA]</scope>
    <source>
        <strain evidence="6">JCM 13249</strain>
    </source>
</reference>
<dbReference type="PANTHER" id="PTHR12526:SF600">
    <property type="entry name" value="GLYCOSYL TRANSFERASE GROUP 1"/>
    <property type="match status" value="1"/>
</dbReference>
<evidence type="ECO:0000256" key="2">
    <source>
        <dbReference type="ARBA" id="ARBA00022679"/>
    </source>
</evidence>
<evidence type="ECO:0000313" key="6">
    <source>
        <dbReference type="Proteomes" id="UP001500655"/>
    </source>
</evidence>
<name>A0ABN2K829_9ACTN</name>
<evidence type="ECO:0000259" key="4">
    <source>
        <dbReference type="Pfam" id="PF13439"/>
    </source>
</evidence>
<gene>
    <name evidence="5" type="ORF">GCM10009681_21580</name>
</gene>